<keyword evidence="3" id="KW-1185">Reference proteome</keyword>
<evidence type="ECO:0000256" key="1">
    <source>
        <dbReference type="SAM" id="MobiDB-lite"/>
    </source>
</evidence>
<gene>
    <name evidence="2" type="ORF">HUT08_00885</name>
</gene>
<proteinExistence type="predicted"/>
<reference evidence="2 3" key="1">
    <citation type="submission" date="2020-06" db="EMBL/GenBank/DDBJ databases">
        <title>Genome mining for natural products.</title>
        <authorList>
            <person name="Zhang B."/>
            <person name="Shi J."/>
            <person name="Ge H."/>
        </authorList>
    </citation>
    <scope>NUCLEOTIDE SEQUENCE [LARGE SCALE GENOMIC DNA]</scope>
    <source>
        <strain evidence="2 3">NA00687</strain>
    </source>
</reference>
<protein>
    <submittedName>
        <fullName evidence="2">Uncharacterized protein</fullName>
    </submittedName>
</protein>
<organism evidence="2 3">
    <name type="scientific">Streptomyces buecherae</name>
    <dbReference type="NCBI Taxonomy" id="2763006"/>
    <lineage>
        <taxon>Bacteria</taxon>
        <taxon>Bacillati</taxon>
        <taxon>Actinomycetota</taxon>
        <taxon>Actinomycetes</taxon>
        <taxon>Kitasatosporales</taxon>
        <taxon>Streptomycetaceae</taxon>
        <taxon>Streptomyces</taxon>
    </lineage>
</organism>
<feature type="compositionally biased region" description="Polar residues" evidence="1">
    <location>
        <begin position="1"/>
        <end position="11"/>
    </location>
</feature>
<dbReference type="RefSeq" id="WP_176160031.1">
    <property type="nucleotide sequence ID" value="NZ_CP054929.1"/>
</dbReference>
<sequence length="82" mass="9081">MCPTEQPQAEQRQTEPEETGAATRPEQVEPKEADETQLTPDLPPRVEVPEANTDASGRPPRSEDDRVGERPEDEPDVPEHPG</sequence>
<feature type="region of interest" description="Disordered" evidence="1">
    <location>
        <begin position="1"/>
        <end position="82"/>
    </location>
</feature>
<evidence type="ECO:0000313" key="2">
    <source>
        <dbReference type="EMBL" id="QKW48334.1"/>
    </source>
</evidence>
<accession>A0A7H8N1F8</accession>
<feature type="compositionally biased region" description="Basic and acidic residues" evidence="1">
    <location>
        <begin position="60"/>
        <end position="70"/>
    </location>
</feature>
<evidence type="ECO:0000313" key="3">
    <source>
        <dbReference type="Proteomes" id="UP000509303"/>
    </source>
</evidence>
<dbReference type="Proteomes" id="UP000509303">
    <property type="component" value="Chromosome"/>
</dbReference>
<name>A0A7H8N1F8_9ACTN</name>
<dbReference type="AlphaFoldDB" id="A0A7H8N1F8"/>
<dbReference type="EMBL" id="CP054929">
    <property type="protein sequence ID" value="QKW48334.1"/>
    <property type="molecule type" value="Genomic_DNA"/>
</dbReference>